<dbReference type="RefSeq" id="WP_187467589.1">
    <property type="nucleotide sequence ID" value="NZ_JACSIT010000139.1"/>
</dbReference>
<dbReference type="SUPFAM" id="SSF52058">
    <property type="entry name" value="L domain-like"/>
    <property type="match status" value="1"/>
</dbReference>
<dbReference type="PANTHER" id="PTHR46652:SF8">
    <property type="entry name" value="LEUCINE RICH REPEAT CONTAINING 23"/>
    <property type="match status" value="1"/>
</dbReference>
<feature type="compositionally biased region" description="Polar residues" evidence="3">
    <location>
        <begin position="817"/>
        <end position="834"/>
    </location>
</feature>
<sequence length="1063" mass="119264">MSPETLMEILGTELRPCQEENPARCALADQAGQYVRDDQKQIIALNLFGWADRKDPLPSTDWLRDLPHLQYLNLGNCGLGTLDLSHQTQLRVLFAQSNPDLTALTLPAAFPDLLRVDLSHCALPRLTWPASPALEFLNVSRQKDKSLTEWAFAAACPRLYFCDLSHNGLTAFRLADGFANLGILCLEDNELTEVAFEGALPGLESLRLSENKFKDLPLSLQDLLGPTVNLFLDDNPLSDDYQTALTGTPAENAVAVKGILAARRDSGVGKDDECKVLIVGNGRVGKTTMYRRLNNLSPNEKEKSTHGVIIASHRWPDKDSPYNVQFWDFGGQDIYHATHRLFLESSAVYIVAWDPESEKLDQYSIPDEGPYGVYQNFRLPYWLDYVYRASGGGRRSNWRWEQNKSTTPLLVVQTKKQHSVEDPKIDAFLSNYFEDFKGGLSVESIPKPVLPPFPDGYPTLTYHLKNALAKVKAGKSAAKSWIELRHRLREKQASGEKYLNLEEYEALAAKVAEEYGSLGRDPLEIAKTWLHNTGVVFYQETATGPRIILDQRWATAAIYAILQREPVNYIEEITANNGYFTGTDLLGYWKDHLAKPGDDELFEEFMLRCELAYRVGGKQDEENKADWSDRLYCAPQLLPAAPARTRDRDRLRKNIEQNPGDWWHLQLFNAYLHTGIVRRLIIRLHDPEEKEWVWRSGMILADEEGNQVLVETEESDKTIAIFVPKKSKTLLTDLAKVLKDVPRSDAPDTTWVSPNGREWVDLDLLRENKAAVIDRNGNSAKRKDYEALLRAFGDAKGQGEYLGAEDEETTDPPPLENQPQPQGQPLDSAGISSAAANSRQQLQLTIFKAIVPDLPALKVEDEMIRITRAINYAVGKYIDGEPMGNGESPATRNTLDNLMKTFPAQIIHFVGHGQELPGIKRPSQEKPWLNTTSFAQCGIVLIDRDGKPDFLSEDGLYNLCRGWMKRAEEVFASDQRPKLIVLNACHTAKIAQRVSTLGLAVIGAKGALDDRAGCDFAYRLYKDLDELGLERLPTIFAGASEQARDIAPATANYQLFINGEAHQ</sequence>
<evidence type="ECO:0000259" key="4">
    <source>
        <dbReference type="Pfam" id="PF12770"/>
    </source>
</evidence>
<feature type="domain" description="CHAT" evidence="4">
    <location>
        <begin position="799"/>
        <end position="1022"/>
    </location>
</feature>
<dbReference type="PANTHER" id="PTHR46652">
    <property type="entry name" value="LEUCINE-RICH REPEAT AND IQ DOMAIN-CONTAINING PROTEIN 1-RELATED"/>
    <property type="match status" value="1"/>
</dbReference>
<evidence type="ECO:0000259" key="6">
    <source>
        <dbReference type="Pfam" id="PF25497"/>
    </source>
</evidence>
<protein>
    <submittedName>
        <fullName evidence="7">CHAT domain-containing protein</fullName>
    </submittedName>
</protein>
<dbReference type="InterPro" id="IPR050836">
    <property type="entry name" value="SDS22/Internalin_LRR"/>
</dbReference>
<dbReference type="Gene3D" id="3.80.10.10">
    <property type="entry name" value="Ribonuclease Inhibitor"/>
    <property type="match status" value="1"/>
</dbReference>
<keyword evidence="2" id="KW-0677">Repeat</keyword>
<evidence type="ECO:0000256" key="1">
    <source>
        <dbReference type="ARBA" id="ARBA00022614"/>
    </source>
</evidence>
<keyword evidence="1" id="KW-0433">Leucine-rich repeat</keyword>
<dbReference type="Pfam" id="PF25497">
    <property type="entry name" value="COR-B"/>
    <property type="match status" value="1"/>
</dbReference>
<dbReference type="SUPFAM" id="SSF52540">
    <property type="entry name" value="P-loop containing nucleoside triphosphate hydrolases"/>
    <property type="match status" value="1"/>
</dbReference>
<dbReference type="InterPro" id="IPR024983">
    <property type="entry name" value="CHAT_dom"/>
</dbReference>
<dbReference type="Gene3D" id="3.40.50.300">
    <property type="entry name" value="P-loop containing nucleotide triphosphate hydrolases"/>
    <property type="match status" value="1"/>
</dbReference>
<dbReference type="Pfam" id="PF12770">
    <property type="entry name" value="CHAT"/>
    <property type="match status" value="1"/>
</dbReference>
<accession>A0A923PRS1</accession>
<feature type="domain" description="C-terminal of Roc COR-B" evidence="6">
    <location>
        <begin position="670"/>
        <end position="741"/>
    </location>
</feature>
<dbReference type="EMBL" id="JACSIT010000139">
    <property type="protein sequence ID" value="MBC6995557.1"/>
    <property type="molecule type" value="Genomic_DNA"/>
</dbReference>
<dbReference type="Proteomes" id="UP000650081">
    <property type="component" value="Unassembled WGS sequence"/>
</dbReference>
<dbReference type="InterPro" id="IPR057263">
    <property type="entry name" value="COR-B"/>
</dbReference>
<feature type="region of interest" description="Disordered" evidence="3">
    <location>
        <begin position="801"/>
        <end position="834"/>
    </location>
</feature>
<dbReference type="InterPro" id="IPR032675">
    <property type="entry name" value="LRR_dom_sf"/>
</dbReference>
<proteinExistence type="predicted"/>
<dbReference type="Pfam" id="PF16095">
    <property type="entry name" value="COR-A"/>
    <property type="match status" value="1"/>
</dbReference>
<evidence type="ECO:0000256" key="2">
    <source>
        <dbReference type="ARBA" id="ARBA00022737"/>
    </source>
</evidence>
<comment type="caution">
    <text evidence="7">The sequence shown here is derived from an EMBL/GenBank/DDBJ whole genome shotgun (WGS) entry which is preliminary data.</text>
</comment>
<organism evidence="7 8">
    <name type="scientific">Neolewinella lacunae</name>
    <dbReference type="NCBI Taxonomy" id="1517758"/>
    <lineage>
        <taxon>Bacteria</taxon>
        <taxon>Pseudomonadati</taxon>
        <taxon>Bacteroidota</taxon>
        <taxon>Saprospiria</taxon>
        <taxon>Saprospirales</taxon>
        <taxon>Lewinellaceae</taxon>
        <taxon>Neolewinella</taxon>
    </lineage>
</organism>
<evidence type="ECO:0000313" key="7">
    <source>
        <dbReference type="EMBL" id="MBC6995557.1"/>
    </source>
</evidence>
<reference evidence="7" key="1">
    <citation type="submission" date="2020-08" db="EMBL/GenBank/DDBJ databases">
        <title>Lewinella bacteria from marine environments.</title>
        <authorList>
            <person name="Zhong Y."/>
        </authorList>
    </citation>
    <scope>NUCLEOTIDE SEQUENCE</scope>
    <source>
        <strain evidence="7">KCTC 42187</strain>
    </source>
</reference>
<evidence type="ECO:0000259" key="5">
    <source>
        <dbReference type="Pfam" id="PF16095"/>
    </source>
</evidence>
<dbReference type="Pfam" id="PF08477">
    <property type="entry name" value="Roc"/>
    <property type="match status" value="1"/>
</dbReference>
<gene>
    <name evidence="7" type="ORF">H9S92_15415</name>
</gene>
<evidence type="ECO:0000256" key="3">
    <source>
        <dbReference type="SAM" id="MobiDB-lite"/>
    </source>
</evidence>
<name>A0A923PRS1_9BACT</name>
<dbReference type="Gene3D" id="3.30.310.200">
    <property type="match status" value="1"/>
</dbReference>
<dbReference type="AlphaFoldDB" id="A0A923PRS1"/>
<evidence type="ECO:0000313" key="8">
    <source>
        <dbReference type="Proteomes" id="UP000650081"/>
    </source>
</evidence>
<feature type="domain" description="COR" evidence="5">
    <location>
        <begin position="479"/>
        <end position="623"/>
    </location>
</feature>
<keyword evidence="8" id="KW-1185">Reference proteome</keyword>
<dbReference type="InterPro" id="IPR032171">
    <property type="entry name" value="COR-A"/>
</dbReference>
<dbReference type="InterPro" id="IPR027417">
    <property type="entry name" value="P-loop_NTPase"/>
</dbReference>